<gene>
    <name evidence="1" type="ORF">P5673_016875</name>
</gene>
<evidence type="ECO:0008006" key="3">
    <source>
        <dbReference type="Google" id="ProtNLM"/>
    </source>
</evidence>
<reference evidence="1" key="1">
    <citation type="journal article" date="2023" name="G3 (Bethesda)">
        <title>Whole genome assembly and annotation of the endangered Caribbean coral Acropora cervicornis.</title>
        <authorList>
            <person name="Selwyn J.D."/>
            <person name="Vollmer S.V."/>
        </authorList>
    </citation>
    <scope>NUCLEOTIDE SEQUENCE</scope>
    <source>
        <strain evidence="1">K2</strain>
    </source>
</reference>
<dbReference type="PANTHER" id="PTHR40202">
    <property type="match status" value="1"/>
</dbReference>
<sequence length="155" mass="17719">MNEATAEEVTKEVFDLFSEYGSGDYIGEPVSQQEHMTQCAMLAEKEGYPIEVILGVFLHDIGHLVGMKNDFPCMGEVGTQNHEILSPSSRETLGYQGGPMTAEEAEEFEKLEHFEALLKMRNWDDRGKIYNAPVDPLEKYENMCKVFLKKCHFRF</sequence>
<dbReference type="EMBL" id="JARQWQ010000036">
    <property type="protein sequence ID" value="KAK2560515.1"/>
    <property type="molecule type" value="Genomic_DNA"/>
</dbReference>
<dbReference type="PANTHER" id="PTHR40202:SF1">
    <property type="entry name" value="HD DOMAIN-CONTAINING PROTEIN"/>
    <property type="match status" value="1"/>
</dbReference>
<reference evidence="1" key="2">
    <citation type="journal article" date="2023" name="Science">
        <title>Genomic signatures of disease resistance in endangered staghorn corals.</title>
        <authorList>
            <person name="Vollmer S.V."/>
            <person name="Selwyn J.D."/>
            <person name="Despard B.A."/>
            <person name="Roesel C.L."/>
        </authorList>
    </citation>
    <scope>NUCLEOTIDE SEQUENCE</scope>
    <source>
        <strain evidence="1">K2</strain>
    </source>
</reference>
<dbReference type="Gene3D" id="1.10.3210.10">
    <property type="entry name" value="Hypothetical protein af1432"/>
    <property type="match status" value="2"/>
</dbReference>
<evidence type="ECO:0000313" key="1">
    <source>
        <dbReference type="EMBL" id="KAK2560515.1"/>
    </source>
</evidence>
<organism evidence="1 2">
    <name type="scientific">Acropora cervicornis</name>
    <name type="common">Staghorn coral</name>
    <dbReference type="NCBI Taxonomy" id="6130"/>
    <lineage>
        <taxon>Eukaryota</taxon>
        <taxon>Metazoa</taxon>
        <taxon>Cnidaria</taxon>
        <taxon>Anthozoa</taxon>
        <taxon>Hexacorallia</taxon>
        <taxon>Scleractinia</taxon>
        <taxon>Astrocoeniina</taxon>
        <taxon>Acroporidae</taxon>
        <taxon>Acropora</taxon>
    </lineage>
</organism>
<name>A0AAD9QGK9_ACRCE</name>
<keyword evidence="2" id="KW-1185">Reference proteome</keyword>
<dbReference type="AlphaFoldDB" id="A0AAD9QGK9"/>
<dbReference type="InterPro" id="IPR052567">
    <property type="entry name" value="OP_Dioxygenase"/>
</dbReference>
<dbReference type="Proteomes" id="UP001249851">
    <property type="component" value="Unassembled WGS sequence"/>
</dbReference>
<accession>A0AAD9QGK9</accession>
<protein>
    <recommendedName>
        <fullName evidence="3">HD domain-containing protein</fullName>
    </recommendedName>
</protein>
<comment type="caution">
    <text evidence="1">The sequence shown here is derived from an EMBL/GenBank/DDBJ whole genome shotgun (WGS) entry which is preliminary data.</text>
</comment>
<evidence type="ECO:0000313" key="2">
    <source>
        <dbReference type="Proteomes" id="UP001249851"/>
    </source>
</evidence>
<proteinExistence type="predicted"/>